<organism evidence="1 2">
    <name type="scientific">Pseudomonas cannabina</name>
    <dbReference type="NCBI Taxonomy" id="86840"/>
    <lineage>
        <taxon>Bacteria</taxon>
        <taxon>Pseudomonadati</taxon>
        <taxon>Pseudomonadota</taxon>
        <taxon>Gammaproteobacteria</taxon>
        <taxon>Pseudomonadales</taxon>
        <taxon>Pseudomonadaceae</taxon>
        <taxon>Pseudomonas</taxon>
    </lineage>
</organism>
<proteinExistence type="predicted"/>
<dbReference type="Proteomes" id="UP000269335">
    <property type="component" value="Unassembled WGS sequence"/>
</dbReference>
<gene>
    <name evidence="1" type="ORF">ALQ53_200090</name>
</gene>
<dbReference type="RefSeq" id="WP_144434319.1">
    <property type="nucleotide sequence ID" value="NZ_RBPH01000185.1"/>
</dbReference>
<evidence type="ECO:0000313" key="1">
    <source>
        <dbReference type="EMBL" id="RMN79038.1"/>
    </source>
</evidence>
<sequence>MTIIDQSALLNRNSVILRLDGVPTAIEEGMAGEGFFLDPMGSWRSLSGDGLFEVESQCVVIHDELAAKIFGNISYYYSILPMAPTFVVEAGLNSESPIGRNEFEKLLLAFAKLPELNRFLYLYDCRILVSAIQECTKEVSQLTGEFYRILNLEPFFTPGIRLDDGLRWSTSPSVTNLNAILGFLFIRMHSLLDYLAKLAMETENLRADFSNYPKLASSKFLFGQRNRLVLNDRRGSLFESCEEVQEVESVRNLLIHDGLLDDMPKAYEVIQNGVAIERFILMPDRTNGQFERYKNRRLFYGREDKINLRLASLVRAFQLREVETLKGIRENIASLD</sequence>
<protein>
    <submittedName>
        <fullName evidence="1">Uncharacterized protein</fullName>
    </submittedName>
</protein>
<name>A0AB37Q8N9_PSECA</name>
<dbReference type="AlphaFoldDB" id="A0AB37Q8N9"/>
<dbReference type="EMBL" id="RBPH01000185">
    <property type="protein sequence ID" value="RMN79038.1"/>
    <property type="molecule type" value="Genomic_DNA"/>
</dbReference>
<comment type="caution">
    <text evidence="1">The sequence shown here is derived from an EMBL/GenBank/DDBJ whole genome shotgun (WGS) entry which is preliminary data.</text>
</comment>
<accession>A0AB37Q8N9</accession>
<evidence type="ECO:0000313" key="2">
    <source>
        <dbReference type="Proteomes" id="UP000269335"/>
    </source>
</evidence>
<reference evidence="1 2" key="1">
    <citation type="submission" date="2018-08" db="EMBL/GenBank/DDBJ databases">
        <title>Recombination of ecologically and evolutionarily significant loci maintains genetic cohesion in the Pseudomonas syringae species complex.</title>
        <authorList>
            <person name="Dillon M."/>
            <person name="Thakur S."/>
            <person name="Almeida R.N.D."/>
            <person name="Weir B.S."/>
            <person name="Guttman D.S."/>
        </authorList>
    </citation>
    <scope>NUCLEOTIDE SEQUENCE [LARGE SCALE GENOMIC DNA]</scope>
    <source>
        <strain evidence="1 2">ICMP 15201</strain>
    </source>
</reference>